<dbReference type="PANTHER" id="PTHR21014:SF6">
    <property type="entry name" value="PHOSPHATIDYLINOSITOL-4,5-BISPHOSPHATE 4-PHOSPHATASE"/>
    <property type="match status" value="1"/>
</dbReference>
<evidence type="ECO:0000256" key="7">
    <source>
        <dbReference type="ARBA" id="ARBA00022801"/>
    </source>
</evidence>
<keyword evidence="6 11" id="KW-0967">Endosome</keyword>
<comment type="caution">
    <text evidence="12">The sequence shown here is derived from an EMBL/GenBank/DDBJ whole genome shotgun (WGS) entry which is preliminary data.</text>
</comment>
<comment type="subcellular location">
    <subcellularLocation>
        <location evidence="2 11">Late endosome membrane</location>
        <topology evidence="2 11">Multi-pass membrane protein</topology>
    </subcellularLocation>
    <subcellularLocation>
        <location evidence="3 11">Lysosome membrane</location>
        <topology evidence="3 11">Multi-pass membrane protein</topology>
    </subcellularLocation>
</comment>
<dbReference type="Proteomes" id="UP001497525">
    <property type="component" value="Unassembled WGS sequence"/>
</dbReference>
<dbReference type="PANTHER" id="PTHR21014">
    <property type="entry name" value="PHOSPHATIDYLINOSITOL-4,5-BISPHOSPHATE 4-PHOSPHATASE"/>
    <property type="match status" value="1"/>
</dbReference>
<dbReference type="InterPro" id="IPR019178">
    <property type="entry name" value="PtdIns-P2-Ptase"/>
</dbReference>
<keyword evidence="9 11" id="KW-0472">Membrane</keyword>
<dbReference type="EC" id="3.1.3.78" evidence="4 11"/>
<dbReference type="EMBL" id="CAXLJL010000711">
    <property type="protein sequence ID" value="CAL5140382.1"/>
    <property type="molecule type" value="Genomic_DNA"/>
</dbReference>
<sequence>MRKIRFRSSTHTAETQSTSANDQIRAFAIPSSCRPPPASVSQTLGRLIFCQVCGHLLEIPLNSSKLIVQCNFCHESTPSRPPPSDRRFFRCTCGLLLLVPVYVHSVECPRARCRRLLLLPATTVVELPERQSHSQIQITADDALSISSEATELRRNGRPIELRCGACYRRFFEPDALGLTSDVQCPFCKRLTSVGPDFARGRAISMCIYASILLVISLTVTITTYCLREKMVGLHSIQLGMSVGSLLMFLLALNYYNMPVSRIVIGGYEV</sequence>
<comment type="function">
    <text evidence="11">Catalyzes the hydrolysis of phosphatidylinositol-4,5-bisphosphate (PtdIns-4,5-P2) to phosphatidylinositol-4-phosphate (PtdIns-4-P).</text>
</comment>
<name>A0AAV2TUA6_CALDB</name>
<feature type="transmembrane region" description="Helical" evidence="11">
    <location>
        <begin position="206"/>
        <end position="225"/>
    </location>
</feature>
<evidence type="ECO:0000256" key="10">
    <source>
        <dbReference type="ARBA" id="ARBA00023228"/>
    </source>
</evidence>
<evidence type="ECO:0000313" key="12">
    <source>
        <dbReference type="EMBL" id="CAL5140382.1"/>
    </source>
</evidence>
<evidence type="ECO:0000256" key="5">
    <source>
        <dbReference type="ARBA" id="ARBA00022692"/>
    </source>
</evidence>
<feature type="transmembrane region" description="Helical" evidence="11">
    <location>
        <begin position="237"/>
        <end position="256"/>
    </location>
</feature>
<keyword evidence="7 11" id="KW-0378">Hydrolase</keyword>
<comment type="catalytic activity">
    <reaction evidence="1 11">
        <text>a 1,2-diacyl-sn-glycero-3-phospho-(1D-myo-inositol-4,5-bisphosphate) + H2O = a 1,2-diacyl-sn-glycero-3-phospho-(1D-myo-inositol-5-phosphate) + phosphate</text>
        <dbReference type="Rhea" id="RHEA:25674"/>
        <dbReference type="ChEBI" id="CHEBI:15377"/>
        <dbReference type="ChEBI" id="CHEBI:43474"/>
        <dbReference type="ChEBI" id="CHEBI:57795"/>
        <dbReference type="ChEBI" id="CHEBI:58456"/>
        <dbReference type="EC" id="3.1.3.78"/>
    </reaction>
</comment>
<dbReference type="GO" id="GO:0034597">
    <property type="term" value="F:phosphatidylinositol-4,5-bisphosphate 4-phosphatase activity"/>
    <property type="evidence" value="ECO:0007669"/>
    <property type="project" value="UniProtKB-EC"/>
</dbReference>
<dbReference type="GO" id="GO:0005765">
    <property type="term" value="C:lysosomal membrane"/>
    <property type="evidence" value="ECO:0007669"/>
    <property type="project" value="UniProtKB-SubCell"/>
</dbReference>
<evidence type="ECO:0000256" key="11">
    <source>
        <dbReference type="RuleBase" id="RU365008"/>
    </source>
</evidence>
<evidence type="ECO:0000256" key="2">
    <source>
        <dbReference type="ARBA" id="ARBA00004107"/>
    </source>
</evidence>
<reference evidence="12" key="1">
    <citation type="submission" date="2024-06" db="EMBL/GenBank/DDBJ databases">
        <authorList>
            <person name="Liu X."/>
            <person name="Lenzi L."/>
            <person name="Haldenby T S."/>
            <person name="Uol C."/>
        </authorList>
    </citation>
    <scope>NUCLEOTIDE SEQUENCE</scope>
</reference>
<dbReference type="GO" id="GO:0030670">
    <property type="term" value="C:phagocytic vesicle membrane"/>
    <property type="evidence" value="ECO:0007669"/>
    <property type="project" value="TreeGrafter"/>
</dbReference>
<evidence type="ECO:0000256" key="4">
    <source>
        <dbReference type="ARBA" id="ARBA00012936"/>
    </source>
</evidence>
<protein>
    <recommendedName>
        <fullName evidence="4 11">Phosphatidylinositol-4,5-bisphosphate 4-phosphatase</fullName>
        <ecNumber evidence="4 11">3.1.3.78</ecNumber>
    </recommendedName>
</protein>
<dbReference type="Pfam" id="PF09788">
    <property type="entry name" value="Tmemb_55A"/>
    <property type="match status" value="1"/>
</dbReference>
<keyword evidence="8 11" id="KW-1133">Transmembrane helix</keyword>
<evidence type="ECO:0000256" key="6">
    <source>
        <dbReference type="ARBA" id="ARBA00022753"/>
    </source>
</evidence>
<dbReference type="GO" id="GO:0046856">
    <property type="term" value="P:phosphatidylinositol dephosphorylation"/>
    <property type="evidence" value="ECO:0007669"/>
    <property type="project" value="InterPro"/>
</dbReference>
<evidence type="ECO:0000256" key="1">
    <source>
        <dbReference type="ARBA" id="ARBA00001261"/>
    </source>
</evidence>
<keyword evidence="5 11" id="KW-0812">Transmembrane</keyword>
<dbReference type="GO" id="GO:0005886">
    <property type="term" value="C:plasma membrane"/>
    <property type="evidence" value="ECO:0007669"/>
    <property type="project" value="TreeGrafter"/>
</dbReference>
<keyword evidence="10 11" id="KW-0458">Lysosome</keyword>
<evidence type="ECO:0000256" key="8">
    <source>
        <dbReference type="ARBA" id="ARBA00022989"/>
    </source>
</evidence>
<proteinExistence type="predicted"/>
<evidence type="ECO:0000256" key="9">
    <source>
        <dbReference type="ARBA" id="ARBA00023136"/>
    </source>
</evidence>
<evidence type="ECO:0000256" key="3">
    <source>
        <dbReference type="ARBA" id="ARBA00004155"/>
    </source>
</evidence>
<accession>A0AAV2TUA6</accession>
<organism evidence="12 13">
    <name type="scientific">Calicophoron daubneyi</name>
    <name type="common">Rumen fluke</name>
    <name type="synonym">Paramphistomum daubneyi</name>
    <dbReference type="NCBI Taxonomy" id="300641"/>
    <lineage>
        <taxon>Eukaryota</taxon>
        <taxon>Metazoa</taxon>
        <taxon>Spiralia</taxon>
        <taxon>Lophotrochozoa</taxon>
        <taxon>Platyhelminthes</taxon>
        <taxon>Trematoda</taxon>
        <taxon>Digenea</taxon>
        <taxon>Plagiorchiida</taxon>
        <taxon>Pronocephalata</taxon>
        <taxon>Paramphistomoidea</taxon>
        <taxon>Paramphistomidae</taxon>
        <taxon>Calicophoron</taxon>
    </lineage>
</organism>
<gene>
    <name evidence="12" type="ORF">CDAUBV1_LOCUS15707</name>
</gene>
<dbReference type="AlphaFoldDB" id="A0AAV2TUA6"/>
<dbReference type="GO" id="GO:0031902">
    <property type="term" value="C:late endosome membrane"/>
    <property type="evidence" value="ECO:0007669"/>
    <property type="project" value="UniProtKB-SubCell"/>
</dbReference>
<evidence type="ECO:0000313" key="13">
    <source>
        <dbReference type="Proteomes" id="UP001497525"/>
    </source>
</evidence>